<dbReference type="OrthoDB" id="3214694at2"/>
<keyword evidence="2" id="KW-1185">Reference proteome</keyword>
<dbReference type="InterPro" id="IPR023353">
    <property type="entry name" value="LemA-like_dom_sf"/>
</dbReference>
<dbReference type="GO" id="GO:0016787">
    <property type="term" value="F:hydrolase activity"/>
    <property type="evidence" value="ECO:0007669"/>
    <property type="project" value="UniProtKB-KW"/>
</dbReference>
<reference evidence="1 2" key="2">
    <citation type="journal article" date="2017" name="Int. J. Syst. Evol. Microbiol.">
        <title>Gordonia phthalatica sp. nov., a di-n-butyl phthalate-degrading bacterium isolated from activated sludge.</title>
        <authorList>
            <person name="Jin D."/>
            <person name="Kong X."/>
            <person name="Jia M."/>
            <person name="Yu X."/>
            <person name="Wang X."/>
            <person name="Zhuang X."/>
            <person name="Deng Y."/>
            <person name="Bai Z."/>
        </authorList>
    </citation>
    <scope>NUCLEOTIDE SEQUENCE [LARGE SCALE GENOMIC DNA]</scope>
    <source>
        <strain evidence="1 2">QH-11</strain>
    </source>
</reference>
<dbReference type="STRING" id="1136941.ACH46_09625"/>
<sequence>MTVLAVVGIVVGALAGAGLLWLAILSATRATRLDRLNVRVDLAYESLVSALERRAVVARTIAAADPAADGAQALADAATSAEAAPRADREAAENELSVALARASSVNRAPALVAELADAQTRVTMARRFYNDAVRDVRALGGRRMVRWLRLGGHSTLPQYFEITERVSGTL</sequence>
<dbReference type="RefSeq" id="WP_062392699.1">
    <property type="nucleotide sequence ID" value="NZ_CP011853.1"/>
</dbReference>
<proteinExistence type="predicted"/>
<organism evidence="1 2">
    <name type="scientific">Gordonia phthalatica</name>
    <dbReference type="NCBI Taxonomy" id="1136941"/>
    <lineage>
        <taxon>Bacteria</taxon>
        <taxon>Bacillati</taxon>
        <taxon>Actinomycetota</taxon>
        <taxon>Actinomycetes</taxon>
        <taxon>Mycobacteriales</taxon>
        <taxon>Gordoniaceae</taxon>
        <taxon>Gordonia</taxon>
    </lineage>
</organism>
<evidence type="ECO:0000313" key="1">
    <source>
        <dbReference type="EMBL" id="ALG84704.1"/>
    </source>
</evidence>
<dbReference type="KEGG" id="goq:ACH46_09625"/>
<dbReference type="Proteomes" id="UP000063789">
    <property type="component" value="Chromosome"/>
</dbReference>
<accession>A0A0N9N936</accession>
<reference evidence="2" key="1">
    <citation type="submission" date="2015-06" db="EMBL/GenBank/DDBJ databases">
        <title>Complete genome sequence and metabolic analysis of phthalate degradation pathway in Gordonia sp. QH-11.</title>
        <authorList>
            <person name="Jin D."/>
            <person name="Kong X."/>
            <person name="Bai Z."/>
        </authorList>
    </citation>
    <scope>NUCLEOTIDE SEQUENCE [LARGE SCALE GENOMIC DNA]</scope>
    <source>
        <strain evidence="2">QH-11</strain>
    </source>
</reference>
<name>A0A0N9N936_9ACTN</name>
<dbReference type="AlphaFoldDB" id="A0A0N9N936"/>
<dbReference type="PATRIC" id="fig|1136941.3.peg.1955"/>
<evidence type="ECO:0000313" key="2">
    <source>
        <dbReference type="Proteomes" id="UP000063789"/>
    </source>
</evidence>
<dbReference type="SUPFAM" id="SSF140478">
    <property type="entry name" value="LemA-like"/>
    <property type="match status" value="1"/>
</dbReference>
<gene>
    <name evidence="1" type="ORF">ACH46_09625</name>
</gene>
<keyword evidence="1" id="KW-0378">Hydrolase</keyword>
<protein>
    <submittedName>
        <fullName evidence="1">NUDIX hydrolase</fullName>
    </submittedName>
</protein>
<dbReference type="EMBL" id="CP011853">
    <property type="protein sequence ID" value="ALG84704.1"/>
    <property type="molecule type" value="Genomic_DNA"/>
</dbReference>